<dbReference type="Gene3D" id="1.10.287.130">
    <property type="match status" value="1"/>
</dbReference>
<feature type="domain" description="HAMP" evidence="13">
    <location>
        <begin position="106"/>
        <end position="161"/>
    </location>
</feature>
<reference evidence="14 15" key="1">
    <citation type="submission" date="2012-06" db="EMBL/GenBank/DDBJ databases">
        <title>Complete sequence of Thiocystis violascens DSM 198.</title>
        <authorList>
            <consortium name="US DOE Joint Genome Institute"/>
            <person name="Lucas S."/>
            <person name="Han J."/>
            <person name="Lapidus A."/>
            <person name="Cheng J.-F."/>
            <person name="Goodwin L."/>
            <person name="Pitluck S."/>
            <person name="Peters L."/>
            <person name="Ovchinnikova G."/>
            <person name="Teshima H."/>
            <person name="Detter J.C."/>
            <person name="Han C."/>
            <person name="Tapia R."/>
            <person name="Land M."/>
            <person name="Hauser L."/>
            <person name="Kyrpides N."/>
            <person name="Ivanova N."/>
            <person name="Pagani I."/>
            <person name="Vogl K."/>
            <person name="Liu Z."/>
            <person name="Frigaard N.-U."/>
            <person name="Bryant D."/>
            <person name="Woyke T."/>
        </authorList>
    </citation>
    <scope>NUCLEOTIDE SEQUENCE [LARGE SCALE GENOMIC DNA]</scope>
    <source>
        <strain evidence="15">ATCC 17096 / DSM 198 / 6111</strain>
    </source>
</reference>
<dbReference type="EC" id="2.7.13.3" evidence="3"/>
<dbReference type="AlphaFoldDB" id="I3Y557"/>
<dbReference type="OrthoDB" id="9804645at2"/>
<dbReference type="PANTHER" id="PTHR45436">
    <property type="entry name" value="SENSOR HISTIDINE KINASE YKOH"/>
    <property type="match status" value="1"/>
</dbReference>
<dbReference type="InterPro" id="IPR004358">
    <property type="entry name" value="Sig_transdc_His_kin-like_C"/>
</dbReference>
<keyword evidence="7 14" id="KW-0418">Kinase</keyword>
<dbReference type="PROSITE" id="PS50109">
    <property type="entry name" value="HIS_KIN"/>
    <property type="match status" value="1"/>
</dbReference>
<dbReference type="Gene3D" id="3.30.565.10">
    <property type="entry name" value="Histidine kinase-like ATPase, C-terminal domain"/>
    <property type="match status" value="1"/>
</dbReference>
<organism evidence="14 15">
    <name type="scientific">Thiocystis violascens (strain ATCC 17096 / DSM 198 / 6111)</name>
    <name type="common">Chromatium violascens</name>
    <dbReference type="NCBI Taxonomy" id="765911"/>
    <lineage>
        <taxon>Bacteria</taxon>
        <taxon>Pseudomonadati</taxon>
        <taxon>Pseudomonadota</taxon>
        <taxon>Gammaproteobacteria</taxon>
        <taxon>Chromatiales</taxon>
        <taxon>Chromatiaceae</taxon>
        <taxon>Thiocystis</taxon>
    </lineage>
</organism>
<dbReference type="eggNOG" id="COG2205">
    <property type="taxonomic scope" value="Bacteria"/>
</dbReference>
<dbReference type="Pfam" id="PF02518">
    <property type="entry name" value="HATPase_c"/>
    <property type="match status" value="1"/>
</dbReference>
<dbReference type="GO" id="GO:0000155">
    <property type="term" value="F:phosphorelay sensor kinase activity"/>
    <property type="evidence" value="ECO:0007669"/>
    <property type="project" value="InterPro"/>
</dbReference>
<dbReference type="InterPro" id="IPR050428">
    <property type="entry name" value="TCS_sensor_his_kinase"/>
</dbReference>
<dbReference type="Pfam" id="PF00512">
    <property type="entry name" value="HisKA"/>
    <property type="match status" value="1"/>
</dbReference>
<keyword evidence="10 11" id="KW-0472">Membrane</keyword>
<keyword evidence="6 11" id="KW-0812">Transmembrane</keyword>
<protein>
    <recommendedName>
        <fullName evidence="3">histidine kinase</fullName>
        <ecNumber evidence="3">2.7.13.3</ecNumber>
    </recommendedName>
</protein>
<name>I3Y557_THIV6</name>
<dbReference type="RefSeq" id="WP_014776634.1">
    <property type="nucleotide sequence ID" value="NC_018012.1"/>
</dbReference>
<dbReference type="SUPFAM" id="SSF158472">
    <property type="entry name" value="HAMP domain-like"/>
    <property type="match status" value="1"/>
</dbReference>
<evidence type="ECO:0000256" key="4">
    <source>
        <dbReference type="ARBA" id="ARBA00022553"/>
    </source>
</evidence>
<dbReference type="PANTHER" id="PTHR45436:SF15">
    <property type="entry name" value="SENSOR HISTIDINE KINASE CUSS"/>
    <property type="match status" value="1"/>
</dbReference>
<dbReference type="InterPro" id="IPR036097">
    <property type="entry name" value="HisK_dim/P_sf"/>
</dbReference>
<keyword evidence="9" id="KW-0902">Two-component regulatory system</keyword>
<dbReference type="SMART" id="SM00304">
    <property type="entry name" value="HAMP"/>
    <property type="match status" value="1"/>
</dbReference>
<dbReference type="CDD" id="cd06225">
    <property type="entry name" value="HAMP"/>
    <property type="match status" value="1"/>
</dbReference>
<dbReference type="Proteomes" id="UP000006062">
    <property type="component" value="Chromosome"/>
</dbReference>
<evidence type="ECO:0000313" key="15">
    <source>
        <dbReference type="Proteomes" id="UP000006062"/>
    </source>
</evidence>
<dbReference type="KEGG" id="tvi:Thivi_0033"/>
<dbReference type="Gene3D" id="6.10.340.10">
    <property type="match status" value="1"/>
</dbReference>
<evidence type="ECO:0000256" key="5">
    <source>
        <dbReference type="ARBA" id="ARBA00022679"/>
    </source>
</evidence>
<dbReference type="CDD" id="cd00082">
    <property type="entry name" value="HisKA"/>
    <property type="match status" value="1"/>
</dbReference>
<feature type="transmembrane region" description="Helical" evidence="11">
    <location>
        <begin position="87"/>
        <end position="109"/>
    </location>
</feature>
<evidence type="ECO:0000259" key="13">
    <source>
        <dbReference type="PROSITE" id="PS50885"/>
    </source>
</evidence>
<dbReference type="InterPro" id="IPR003594">
    <property type="entry name" value="HATPase_dom"/>
</dbReference>
<accession>I3Y557</accession>
<dbReference type="InterPro" id="IPR003660">
    <property type="entry name" value="HAMP_dom"/>
</dbReference>
<evidence type="ECO:0000313" key="14">
    <source>
        <dbReference type="EMBL" id="AFL72125.1"/>
    </source>
</evidence>
<evidence type="ECO:0000256" key="1">
    <source>
        <dbReference type="ARBA" id="ARBA00000085"/>
    </source>
</evidence>
<dbReference type="SMART" id="SM00387">
    <property type="entry name" value="HATPase_c"/>
    <property type="match status" value="1"/>
</dbReference>
<dbReference type="SMART" id="SM00388">
    <property type="entry name" value="HisKA"/>
    <property type="match status" value="1"/>
</dbReference>
<evidence type="ECO:0000259" key="12">
    <source>
        <dbReference type="PROSITE" id="PS50109"/>
    </source>
</evidence>
<dbReference type="EMBL" id="CP003154">
    <property type="protein sequence ID" value="AFL72125.1"/>
    <property type="molecule type" value="Genomic_DNA"/>
</dbReference>
<dbReference type="STRING" id="765911.Thivi_0033"/>
<comment type="catalytic activity">
    <reaction evidence="1">
        <text>ATP + protein L-histidine = ADP + protein N-phospho-L-histidine.</text>
        <dbReference type="EC" id="2.7.13.3"/>
    </reaction>
</comment>
<evidence type="ECO:0000256" key="8">
    <source>
        <dbReference type="ARBA" id="ARBA00022989"/>
    </source>
</evidence>
<dbReference type="PRINTS" id="PR00344">
    <property type="entry name" value="BCTRLSENSOR"/>
</dbReference>
<proteinExistence type="predicted"/>
<evidence type="ECO:0000256" key="6">
    <source>
        <dbReference type="ARBA" id="ARBA00022692"/>
    </source>
</evidence>
<dbReference type="Pfam" id="PF00672">
    <property type="entry name" value="HAMP"/>
    <property type="match status" value="1"/>
</dbReference>
<feature type="domain" description="Histidine kinase" evidence="12">
    <location>
        <begin position="169"/>
        <end position="381"/>
    </location>
</feature>
<evidence type="ECO:0000256" key="3">
    <source>
        <dbReference type="ARBA" id="ARBA00012438"/>
    </source>
</evidence>
<evidence type="ECO:0000256" key="10">
    <source>
        <dbReference type="ARBA" id="ARBA00023136"/>
    </source>
</evidence>
<keyword evidence="5" id="KW-0808">Transferase</keyword>
<dbReference type="PROSITE" id="PS50885">
    <property type="entry name" value="HAMP"/>
    <property type="match status" value="1"/>
</dbReference>
<evidence type="ECO:0000256" key="7">
    <source>
        <dbReference type="ARBA" id="ARBA00022777"/>
    </source>
</evidence>
<dbReference type="SUPFAM" id="SSF55874">
    <property type="entry name" value="ATPase domain of HSP90 chaperone/DNA topoisomerase II/histidine kinase"/>
    <property type="match status" value="1"/>
</dbReference>
<dbReference type="InterPro" id="IPR036890">
    <property type="entry name" value="HATPase_C_sf"/>
</dbReference>
<keyword evidence="4" id="KW-0597">Phosphoprotein</keyword>
<evidence type="ECO:0000256" key="2">
    <source>
        <dbReference type="ARBA" id="ARBA00004141"/>
    </source>
</evidence>
<dbReference type="GO" id="GO:0005886">
    <property type="term" value="C:plasma membrane"/>
    <property type="evidence" value="ECO:0007669"/>
    <property type="project" value="TreeGrafter"/>
</dbReference>
<dbReference type="HOGENOM" id="CLU_000445_89_27_6"/>
<evidence type="ECO:0000256" key="11">
    <source>
        <dbReference type="SAM" id="Phobius"/>
    </source>
</evidence>
<evidence type="ECO:0000256" key="9">
    <source>
        <dbReference type="ARBA" id="ARBA00023012"/>
    </source>
</evidence>
<keyword evidence="8 11" id="KW-1133">Transmembrane helix</keyword>
<comment type="subcellular location">
    <subcellularLocation>
        <location evidence="2">Membrane</location>
        <topology evidence="2">Multi-pass membrane protein</topology>
    </subcellularLocation>
</comment>
<dbReference type="InterPro" id="IPR003661">
    <property type="entry name" value="HisK_dim/P_dom"/>
</dbReference>
<keyword evidence="15" id="KW-1185">Reference proteome</keyword>
<gene>
    <name evidence="14" type="ordered locus">Thivi_0033</name>
</gene>
<sequence length="387" mass="42664">MGRLFWKFFLAFLLAQGLAALALFLTIGVFEDSWEPRPPPPHAMSHVWQADNDAMDFPWGADSPGSPPWAPGFAPPSPPGPPPPPPYLPMLAILLGCLAASALLAWYFAKPVRNLRWALGAVAEGRLETRIQSRMGRRRDEIADLGRDFDRMALELQRLVESQRQLLHDVSHELRSPLARLQAAIGLARQDPRQIEMTFDRIECESTRLATLVGELLTLARLESGRDETPARSLDLVELLADIAEDARFEARSNGRDLHFSGSGERFVLGRAEPLHRAFENVLRNAVKYTCPGSTVEVALDGADSGHVCVSVRDHGPGVLPRELETIFQPFHRGHRNAATEGFGLGLAIARRAIQSHQGTILASLPEDGGLRVEIRLPLQPQPEILG</sequence>
<dbReference type="SUPFAM" id="SSF47384">
    <property type="entry name" value="Homodimeric domain of signal transducing histidine kinase"/>
    <property type="match status" value="1"/>
</dbReference>
<dbReference type="InterPro" id="IPR005467">
    <property type="entry name" value="His_kinase_dom"/>
</dbReference>